<evidence type="ECO:0008006" key="3">
    <source>
        <dbReference type="Google" id="ProtNLM"/>
    </source>
</evidence>
<evidence type="ECO:0000313" key="2">
    <source>
        <dbReference type="EMBL" id="SVB47651.1"/>
    </source>
</evidence>
<sequence>MEKDQNVHIAKITANPLSRIIWISVGCLFVGLGAIGAVVPGLPTTVFLVLAAACFIRSSQELYDWLITNKTFGPYLKDYREGKGIPLKAKIMALALIVIFVSYAVFFAIQITEIRILVGLVGLIGFWFVCFKVPAANSLLARD</sequence>
<protein>
    <recommendedName>
        <fullName evidence="3">Inner membrane protein YbaN</fullName>
    </recommendedName>
</protein>
<dbReference type="InterPro" id="IPR007401">
    <property type="entry name" value="DUF454"/>
</dbReference>
<dbReference type="PANTHER" id="PTHR35813:SF1">
    <property type="entry name" value="INNER MEMBRANE PROTEIN YBAN"/>
    <property type="match status" value="1"/>
</dbReference>
<dbReference type="PANTHER" id="PTHR35813">
    <property type="entry name" value="INNER MEMBRANE PROTEIN YBAN"/>
    <property type="match status" value="1"/>
</dbReference>
<feature type="transmembrane region" description="Helical" evidence="1">
    <location>
        <begin position="20"/>
        <end position="39"/>
    </location>
</feature>
<dbReference type="AlphaFoldDB" id="A0A382ECF5"/>
<accession>A0A382ECF5</accession>
<name>A0A382ECF5_9ZZZZ</name>
<keyword evidence="1" id="KW-1133">Transmembrane helix</keyword>
<dbReference type="EMBL" id="UINC01043512">
    <property type="protein sequence ID" value="SVB47651.1"/>
    <property type="molecule type" value="Genomic_DNA"/>
</dbReference>
<feature type="transmembrane region" description="Helical" evidence="1">
    <location>
        <begin position="87"/>
        <end position="108"/>
    </location>
</feature>
<organism evidence="2">
    <name type="scientific">marine metagenome</name>
    <dbReference type="NCBI Taxonomy" id="408172"/>
    <lineage>
        <taxon>unclassified sequences</taxon>
        <taxon>metagenomes</taxon>
        <taxon>ecological metagenomes</taxon>
    </lineage>
</organism>
<reference evidence="2" key="1">
    <citation type="submission" date="2018-05" db="EMBL/GenBank/DDBJ databases">
        <authorList>
            <person name="Lanie J.A."/>
            <person name="Ng W.-L."/>
            <person name="Kazmierczak K.M."/>
            <person name="Andrzejewski T.M."/>
            <person name="Davidsen T.M."/>
            <person name="Wayne K.J."/>
            <person name="Tettelin H."/>
            <person name="Glass J.I."/>
            <person name="Rusch D."/>
            <person name="Podicherti R."/>
            <person name="Tsui H.-C.T."/>
            <person name="Winkler M.E."/>
        </authorList>
    </citation>
    <scope>NUCLEOTIDE SEQUENCE</scope>
</reference>
<feature type="transmembrane region" description="Helical" evidence="1">
    <location>
        <begin position="114"/>
        <end position="135"/>
    </location>
</feature>
<proteinExistence type="predicted"/>
<dbReference type="GO" id="GO:0005886">
    <property type="term" value="C:plasma membrane"/>
    <property type="evidence" value="ECO:0007669"/>
    <property type="project" value="TreeGrafter"/>
</dbReference>
<keyword evidence="1" id="KW-0472">Membrane</keyword>
<dbReference type="Pfam" id="PF04304">
    <property type="entry name" value="DUF454"/>
    <property type="match status" value="1"/>
</dbReference>
<gene>
    <name evidence="2" type="ORF">METZ01_LOCUS200505</name>
</gene>
<keyword evidence="1" id="KW-0812">Transmembrane</keyword>
<evidence type="ECO:0000256" key="1">
    <source>
        <dbReference type="SAM" id="Phobius"/>
    </source>
</evidence>